<keyword evidence="3" id="KW-1185">Reference proteome</keyword>
<protein>
    <submittedName>
        <fullName evidence="2">Uncharacterized protein</fullName>
    </submittedName>
</protein>
<name>A0AAD4QZN2_9BILA</name>
<evidence type="ECO:0000313" key="2">
    <source>
        <dbReference type="EMBL" id="KAI1711931.1"/>
    </source>
</evidence>
<dbReference type="Proteomes" id="UP001201812">
    <property type="component" value="Unassembled WGS sequence"/>
</dbReference>
<dbReference type="EMBL" id="JAKKPZ010000020">
    <property type="protein sequence ID" value="KAI1711931.1"/>
    <property type="molecule type" value="Genomic_DNA"/>
</dbReference>
<proteinExistence type="predicted"/>
<feature type="transmembrane region" description="Helical" evidence="1">
    <location>
        <begin position="122"/>
        <end position="142"/>
    </location>
</feature>
<keyword evidence="1" id="KW-0472">Membrane</keyword>
<comment type="caution">
    <text evidence="2">The sequence shown here is derived from an EMBL/GenBank/DDBJ whole genome shotgun (WGS) entry which is preliminary data.</text>
</comment>
<keyword evidence="1" id="KW-1133">Transmembrane helix</keyword>
<sequence length="146" mass="17403">MELKYQRTCVAEVKNELFFTYRYIDDILSISENFVSVNPHIYEPYTKMTILCRALYTTMLFHEFVNIMQVLCFPDNITNTDTFACPPDNKVSWFVEKLSTIECRMFACCESYLSPFKIIFKIVIPVLVLFSCIIWSCLFWLWDMIF</sequence>
<evidence type="ECO:0000313" key="3">
    <source>
        <dbReference type="Proteomes" id="UP001201812"/>
    </source>
</evidence>
<gene>
    <name evidence="2" type="ORF">DdX_09892</name>
</gene>
<reference evidence="2" key="1">
    <citation type="submission" date="2022-01" db="EMBL/GenBank/DDBJ databases">
        <title>Genome Sequence Resource for Two Populations of Ditylenchus destructor, the Migratory Endoparasitic Phytonematode.</title>
        <authorList>
            <person name="Zhang H."/>
            <person name="Lin R."/>
            <person name="Xie B."/>
        </authorList>
    </citation>
    <scope>NUCLEOTIDE SEQUENCE</scope>
    <source>
        <strain evidence="2">BazhouSP</strain>
    </source>
</reference>
<organism evidence="2 3">
    <name type="scientific">Ditylenchus destructor</name>
    <dbReference type="NCBI Taxonomy" id="166010"/>
    <lineage>
        <taxon>Eukaryota</taxon>
        <taxon>Metazoa</taxon>
        <taxon>Ecdysozoa</taxon>
        <taxon>Nematoda</taxon>
        <taxon>Chromadorea</taxon>
        <taxon>Rhabditida</taxon>
        <taxon>Tylenchina</taxon>
        <taxon>Tylenchomorpha</taxon>
        <taxon>Sphaerularioidea</taxon>
        <taxon>Anguinidae</taxon>
        <taxon>Anguininae</taxon>
        <taxon>Ditylenchus</taxon>
    </lineage>
</organism>
<dbReference type="AlphaFoldDB" id="A0AAD4QZN2"/>
<evidence type="ECO:0000256" key="1">
    <source>
        <dbReference type="SAM" id="Phobius"/>
    </source>
</evidence>
<accession>A0AAD4QZN2</accession>
<keyword evidence="1" id="KW-0812">Transmembrane</keyword>